<dbReference type="Gene3D" id="3.60.10.10">
    <property type="entry name" value="Endonuclease/exonuclease/phosphatase"/>
    <property type="match status" value="1"/>
</dbReference>
<accession>A0A1B6IGI7</accession>
<dbReference type="InterPro" id="IPR036691">
    <property type="entry name" value="Endo/exonu/phosph_ase_sf"/>
</dbReference>
<sequence length="100" mass="11315">MLKGAPLSPIRIKGRFRNMSLCSIYAPTEEAEEEEVKDIFYDTLEELVTKLPNYDLKIILGDANSKIGKEDTWKEVAGKHSLHEKTNDNGVRLLSFCEAT</sequence>
<dbReference type="SUPFAM" id="SSF56219">
    <property type="entry name" value="DNase I-like"/>
    <property type="match status" value="1"/>
</dbReference>
<name>A0A1B6IGI7_9HEMI</name>
<reference evidence="1" key="1">
    <citation type="submission" date="2015-11" db="EMBL/GenBank/DDBJ databases">
        <title>De novo transcriptome assembly of four potential Pierce s Disease insect vectors from Arizona vineyards.</title>
        <authorList>
            <person name="Tassone E.E."/>
        </authorList>
    </citation>
    <scope>NUCLEOTIDE SEQUENCE</scope>
</reference>
<feature type="non-terminal residue" evidence="1">
    <location>
        <position position="100"/>
    </location>
</feature>
<dbReference type="EMBL" id="GECU01021691">
    <property type="protein sequence ID" value="JAS86015.1"/>
    <property type="molecule type" value="Transcribed_RNA"/>
</dbReference>
<dbReference type="AlphaFoldDB" id="A0A1B6IGI7"/>
<evidence type="ECO:0000313" key="1">
    <source>
        <dbReference type="EMBL" id="JAS86015.1"/>
    </source>
</evidence>
<evidence type="ECO:0008006" key="2">
    <source>
        <dbReference type="Google" id="ProtNLM"/>
    </source>
</evidence>
<organism evidence="1">
    <name type="scientific">Homalodisca liturata</name>
    <dbReference type="NCBI Taxonomy" id="320908"/>
    <lineage>
        <taxon>Eukaryota</taxon>
        <taxon>Metazoa</taxon>
        <taxon>Ecdysozoa</taxon>
        <taxon>Arthropoda</taxon>
        <taxon>Hexapoda</taxon>
        <taxon>Insecta</taxon>
        <taxon>Pterygota</taxon>
        <taxon>Neoptera</taxon>
        <taxon>Paraneoptera</taxon>
        <taxon>Hemiptera</taxon>
        <taxon>Auchenorrhyncha</taxon>
        <taxon>Membracoidea</taxon>
        <taxon>Cicadellidae</taxon>
        <taxon>Cicadellinae</taxon>
        <taxon>Proconiini</taxon>
        <taxon>Homalodisca</taxon>
    </lineage>
</organism>
<gene>
    <name evidence="1" type="ORF">g.1532</name>
</gene>
<protein>
    <recommendedName>
        <fullName evidence="2">Endonuclease/exonuclease/phosphatase domain-containing protein</fullName>
    </recommendedName>
</protein>
<proteinExistence type="predicted"/>